<dbReference type="OrthoDB" id="4938828at2"/>
<proteinExistence type="predicted"/>
<accession>A0A1I5DPA1</accession>
<protein>
    <submittedName>
        <fullName evidence="2">Protein N-acetyltransferase, RimJ/RimL family</fullName>
    </submittedName>
</protein>
<feature type="domain" description="N-acetyltransferase" evidence="1">
    <location>
        <begin position="3"/>
        <end position="162"/>
    </location>
</feature>
<sequence length="165" mass="16749">MDVRIDPLDERGLADLLDAAVAGADPAEVLPAAAGATWDDGLRARFLAFHRGRALAPDPVERTWVVRADGDAVGALRLEPGPDGDEVGIWLVRDARGRGLGAAAVRQLLGPGQLAGPVGAAGTPLVARTTTANRAALGLLRALGAVTAPGTDGAVTARFPSDDHG</sequence>
<dbReference type="EMBL" id="FOUY01000027">
    <property type="protein sequence ID" value="SFO01053.1"/>
    <property type="molecule type" value="Genomic_DNA"/>
</dbReference>
<gene>
    <name evidence="2" type="ORF">SAMN05216207_102713</name>
</gene>
<dbReference type="STRING" id="260086.SAMN05216207_102713"/>
<dbReference type="Gene3D" id="3.40.630.30">
    <property type="match status" value="1"/>
</dbReference>
<dbReference type="Proteomes" id="UP000199614">
    <property type="component" value="Unassembled WGS sequence"/>
</dbReference>
<dbReference type="InterPro" id="IPR000182">
    <property type="entry name" value="GNAT_dom"/>
</dbReference>
<evidence type="ECO:0000313" key="2">
    <source>
        <dbReference type="EMBL" id="SFO01053.1"/>
    </source>
</evidence>
<dbReference type="Pfam" id="PF00583">
    <property type="entry name" value="Acetyltransf_1"/>
    <property type="match status" value="1"/>
</dbReference>
<evidence type="ECO:0000259" key="1">
    <source>
        <dbReference type="PROSITE" id="PS51186"/>
    </source>
</evidence>
<organism evidence="2 3">
    <name type="scientific">Pseudonocardia ammonioxydans</name>
    <dbReference type="NCBI Taxonomy" id="260086"/>
    <lineage>
        <taxon>Bacteria</taxon>
        <taxon>Bacillati</taxon>
        <taxon>Actinomycetota</taxon>
        <taxon>Actinomycetes</taxon>
        <taxon>Pseudonocardiales</taxon>
        <taxon>Pseudonocardiaceae</taxon>
        <taxon>Pseudonocardia</taxon>
    </lineage>
</organism>
<dbReference type="SUPFAM" id="SSF55729">
    <property type="entry name" value="Acyl-CoA N-acyltransferases (Nat)"/>
    <property type="match status" value="1"/>
</dbReference>
<evidence type="ECO:0000313" key="3">
    <source>
        <dbReference type="Proteomes" id="UP000199614"/>
    </source>
</evidence>
<reference evidence="2 3" key="1">
    <citation type="submission" date="2016-10" db="EMBL/GenBank/DDBJ databases">
        <authorList>
            <person name="de Groot N.N."/>
        </authorList>
    </citation>
    <scope>NUCLEOTIDE SEQUENCE [LARGE SCALE GENOMIC DNA]</scope>
    <source>
        <strain evidence="2 3">CGMCC 4.1877</strain>
    </source>
</reference>
<dbReference type="GO" id="GO:0016747">
    <property type="term" value="F:acyltransferase activity, transferring groups other than amino-acyl groups"/>
    <property type="evidence" value="ECO:0007669"/>
    <property type="project" value="InterPro"/>
</dbReference>
<dbReference type="RefSeq" id="WP_143105491.1">
    <property type="nucleotide sequence ID" value="NZ_FOUY01000027.1"/>
</dbReference>
<dbReference type="AlphaFoldDB" id="A0A1I5DPA1"/>
<dbReference type="PROSITE" id="PS51186">
    <property type="entry name" value="GNAT"/>
    <property type="match status" value="1"/>
</dbReference>
<keyword evidence="3" id="KW-1185">Reference proteome</keyword>
<dbReference type="InterPro" id="IPR016181">
    <property type="entry name" value="Acyl_CoA_acyltransferase"/>
</dbReference>
<keyword evidence="2" id="KW-0808">Transferase</keyword>
<name>A0A1I5DPA1_PSUAM</name>